<proteinExistence type="predicted"/>
<sequence>MWGIFAALSASHVGELHIEASALHKTPHKLLQKSSPKVNSP</sequence>
<keyword evidence="2" id="KW-1185">Reference proteome</keyword>
<comment type="caution">
    <text evidence="1">The sequence shown here is derived from an EMBL/GenBank/DDBJ whole genome shotgun (WGS) entry which is preliminary data.</text>
</comment>
<gene>
    <name evidence="1" type="ORF">D515_01987</name>
</gene>
<dbReference type="AlphaFoldDB" id="R1GSZ8"/>
<evidence type="ECO:0000313" key="2">
    <source>
        <dbReference type="Proteomes" id="UP000011223"/>
    </source>
</evidence>
<organism evidence="1 2">
    <name type="scientific">Grimontia indica</name>
    <dbReference type="NCBI Taxonomy" id="1056512"/>
    <lineage>
        <taxon>Bacteria</taxon>
        <taxon>Pseudomonadati</taxon>
        <taxon>Pseudomonadota</taxon>
        <taxon>Gammaproteobacteria</taxon>
        <taxon>Vibrionales</taxon>
        <taxon>Vibrionaceae</taxon>
        <taxon>Grimontia</taxon>
    </lineage>
</organism>
<dbReference type="Proteomes" id="UP000011223">
    <property type="component" value="Unassembled WGS sequence"/>
</dbReference>
<protein>
    <submittedName>
        <fullName evidence="1">Uncharacterized protein</fullName>
    </submittedName>
</protein>
<accession>R1GSZ8</accession>
<reference evidence="1 2" key="1">
    <citation type="journal article" date="2014" name="PLoS ONE">
        <title>Grimontia indica AK16(T), sp. nov., Isolated from a Seawater Sample Reports the Presence of Pathogenic Genes Similar to Vibrio Genus.</title>
        <authorList>
            <person name="Singh A."/>
            <person name="Vaidya B."/>
            <person name="Khatri I."/>
            <person name="Srinivas T.N."/>
            <person name="Subramanian S."/>
            <person name="Korpole S."/>
            <person name="Pinnaka A.K."/>
        </authorList>
    </citation>
    <scope>NUCLEOTIDE SEQUENCE [LARGE SCALE GENOMIC DNA]</scope>
    <source>
        <strain evidence="1 2">AK16</strain>
    </source>
</reference>
<dbReference type="EMBL" id="ANFM02000022">
    <property type="protein sequence ID" value="EOD79323.1"/>
    <property type="molecule type" value="Genomic_DNA"/>
</dbReference>
<name>R1GSZ8_9GAMM</name>
<evidence type="ECO:0000313" key="1">
    <source>
        <dbReference type="EMBL" id="EOD79323.1"/>
    </source>
</evidence>